<dbReference type="RefSeq" id="WP_013071629.1">
    <property type="nucleotide sequence ID" value="NC_014041.1"/>
</dbReference>
<evidence type="ECO:0000313" key="2">
    <source>
        <dbReference type="Proteomes" id="UP000001654"/>
    </source>
</evidence>
<dbReference type="HOGENOM" id="CLU_069356_38_2_10"/>
<name>D5BBS7_ZUNPS</name>
<dbReference type="STRING" id="655815.ZPR_2201"/>
<dbReference type="EMBL" id="CP001650">
    <property type="protein sequence ID" value="ADF52526.1"/>
    <property type="molecule type" value="Genomic_DNA"/>
</dbReference>
<dbReference type="eggNOG" id="COG1309">
    <property type="taxonomic scope" value="Bacteria"/>
</dbReference>
<accession>D5BBS7</accession>
<dbReference type="AlphaFoldDB" id="D5BBS7"/>
<reference evidence="1 2" key="1">
    <citation type="journal article" date="2010" name="BMC Genomics">
        <title>The complete genome of Zunongwangia profunda SM-A87 reveals its adaptation to the deep-sea environment and ecological role in sedimentary organic nitrogen degradation.</title>
        <authorList>
            <person name="Qin Q.L."/>
            <person name="Zhang X.Y."/>
            <person name="Wang X.M."/>
            <person name="Liu G.M."/>
            <person name="Chen X.L."/>
            <person name="Xie B.B."/>
            <person name="Dang H.Y."/>
            <person name="Zhou B.C."/>
            <person name="Yu J."/>
            <person name="Zhang Y.Z."/>
        </authorList>
    </citation>
    <scope>NUCLEOTIDE SEQUENCE [LARGE SCALE GENOMIC DNA]</scope>
    <source>
        <strain evidence="2">DSM 18752 / CCTCC AB 206139 / SM-A87</strain>
    </source>
</reference>
<dbReference type="KEGG" id="zpr:ZPR_2201"/>
<dbReference type="InterPro" id="IPR009057">
    <property type="entry name" value="Homeodomain-like_sf"/>
</dbReference>
<dbReference type="Gene3D" id="1.10.357.10">
    <property type="entry name" value="Tetracycline Repressor, domain 2"/>
    <property type="match status" value="1"/>
</dbReference>
<dbReference type="Proteomes" id="UP000001654">
    <property type="component" value="Chromosome"/>
</dbReference>
<dbReference type="SUPFAM" id="SSF46689">
    <property type="entry name" value="Homeodomain-like"/>
    <property type="match status" value="1"/>
</dbReference>
<proteinExistence type="predicted"/>
<keyword evidence="2" id="KW-1185">Reference proteome</keyword>
<gene>
    <name evidence="1" type="ordered locus">ZPR_2201</name>
</gene>
<sequence length="184" mass="21145">MMTATKKRIIESAIQVFNEDLSAPLQKVADNAAVTRRTLHRYFKDRSDLVEICRQAIEISCKKAMIAAIQSSDEPLIQLEKMLYAGIDCGAKYATFYSMHRNPDHIHTRQNKNCADYDYIYSTFQQIILKLQKTGKLNPKMSPEWIQVLHSGIIESTVNARETQQNIEDIKQLAWTSYFKAISP</sequence>
<organism evidence="1 2">
    <name type="scientific">Zunongwangia profunda (strain DSM 18752 / CCTCC AB 206139 / SM-A87)</name>
    <name type="common">Wangia profunda</name>
    <dbReference type="NCBI Taxonomy" id="655815"/>
    <lineage>
        <taxon>Bacteria</taxon>
        <taxon>Pseudomonadati</taxon>
        <taxon>Bacteroidota</taxon>
        <taxon>Flavobacteriia</taxon>
        <taxon>Flavobacteriales</taxon>
        <taxon>Flavobacteriaceae</taxon>
        <taxon>Zunongwangia</taxon>
    </lineage>
</organism>
<protein>
    <submittedName>
        <fullName evidence="1">TetR family transcriptional regulator</fullName>
    </submittedName>
</protein>
<evidence type="ECO:0000313" key="1">
    <source>
        <dbReference type="EMBL" id="ADF52526.1"/>
    </source>
</evidence>